<dbReference type="VEuPathDB" id="VectorBase:MDOMA2_020362"/>
<name>A0A1I8M4T3_MUSDO</name>
<accession>A0A1I8M4T3</accession>
<protein>
    <recommendedName>
        <fullName evidence="2">Cuticle protein</fullName>
    </recommendedName>
</protein>
<evidence type="ECO:0008006" key="2">
    <source>
        <dbReference type="Google" id="ProtNLM"/>
    </source>
</evidence>
<dbReference type="AlphaFoldDB" id="A0A1I8M4T3"/>
<dbReference type="VEuPathDB" id="VectorBase:MDOMA2_009404"/>
<evidence type="ECO:0000313" key="1">
    <source>
        <dbReference type="EnsemblMetazoa" id="MDOA001225-PB"/>
    </source>
</evidence>
<dbReference type="VEuPathDB" id="VectorBase:MDOA001225"/>
<dbReference type="EnsemblMetazoa" id="MDOA001225-RB">
    <property type="protein sequence ID" value="MDOA001225-PB"/>
    <property type="gene ID" value="MDOA001225"/>
</dbReference>
<proteinExistence type="predicted"/>
<reference evidence="1" key="1">
    <citation type="submission" date="2020-05" db="UniProtKB">
        <authorList>
            <consortium name="EnsemblMetazoa"/>
        </authorList>
    </citation>
    <scope>IDENTIFICATION</scope>
    <source>
        <strain evidence="1">Aabys</strain>
    </source>
</reference>
<sequence length="216" mass="22486">MHILQITTLTFLTLAAAAPGLLREVHSTDAPGHVAVVDTSSASAVTHQSFTNLVHNVPVAQSYASDTAPVVYTGYTAALPLVKTMTTTLVKSDPAPVVHTYTATPANLTYAATPVLCATPLFALLALLAVAAQAAPGYVAHHSHAYVQPAVYAAPVVHSYVAAPVVKTVVTPVVHTYAVPAPVVHTYAAVPVVKTVVHPAPLYKTVPLAYAGHYHH</sequence>
<organism evidence="1">
    <name type="scientific">Musca domestica</name>
    <name type="common">House fly</name>
    <dbReference type="NCBI Taxonomy" id="7370"/>
    <lineage>
        <taxon>Eukaryota</taxon>
        <taxon>Metazoa</taxon>
        <taxon>Ecdysozoa</taxon>
        <taxon>Arthropoda</taxon>
        <taxon>Hexapoda</taxon>
        <taxon>Insecta</taxon>
        <taxon>Pterygota</taxon>
        <taxon>Neoptera</taxon>
        <taxon>Endopterygota</taxon>
        <taxon>Diptera</taxon>
        <taxon>Brachycera</taxon>
        <taxon>Muscomorpha</taxon>
        <taxon>Muscoidea</taxon>
        <taxon>Muscidae</taxon>
        <taxon>Musca</taxon>
    </lineage>
</organism>